<accession>A0A7Y4L6G3</accession>
<reference evidence="1 4" key="2">
    <citation type="submission" date="2020-08" db="EMBL/GenBank/DDBJ databases">
        <title>Sequencing the genomes of 1000 actinobacteria strains.</title>
        <authorList>
            <person name="Klenk H.-P."/>
        </authorList>
    </citation>
    <scope>NUCLEOTIDE SEQUENCE [LARGE SCALE GENOMIC DNA]</scope>
    <source>
        <strain evidence="1 4">DSM 15626</strain>
    </source>
</reference>
<dbReference type="EMBL" id="JABJRC010000008">
    <property type="protein sequence ID" value="NOL44186.1"/>
    <property type="molecule type" value="Genomic_DNA"/>
</dbReference>
<dbReference type="Proteomes" id="UP000553957">
    <property type="component" value="Unassembled WGS sequence"/>
</dbReference>
<evidence type="ECO:0000313" key="1">
    <source>
        <dbReference type="EMBL" id="MBB6571537.1"/>
    </source>
</evidence>
<proteinExistence type="predicted"/>
<dbReference type="Proteomes" id="UP000534306">
    <property type="component" value="Unassembled WGS sequence"/>
</dbReference>
<evidence type="ECO:0000313" key="4">
    <source>
        <dbReference type="Proteomes" id="UP000553957"/>
    </source>
</evidence>
<evidence type="ECO:0000313" key="2">
    <source>
        <dbReference type="EMBL" id="NOL44186.1"/>
    </source>
</evidence>
<comment type="caution">
    <text evidence="2">The sequence shown here is derived from an EMBL/GenBank/DDBJ whole genome shotgun (WGS) entry which is preliminary data.</text>
</comment>
<name>A0A7Y4L6G3_9ACTN</name>
<dbReference type="RefSeq" id="WP_171677440.1">
    <property type="nucleotide sequence ID" value="NZ_BAAAGT010000016.1"/>
</dbReference>
<organism evidence="2 3">
    <name type="scientific">Kribbella sandramycini</name>
    <dbReference type="NCBI Taxonomy" id="60450"/>
    <lineage>
        <taxon>Bacteria</taxon>
        <taxon>Bacillati</taxon>
        <taxon>Actinomycetota</taxon>
        <taxon>Actinomycetes</taxon>
        <taxon>Propionibacteriales</taxon>
        <taxon>Kribbellaceae</taxon>
        <taxon>Kribbella</taxon>
    </lineage>
</organism>
<dbReference type="AlphaFoldDB" id="A0A7Y4L6G3"/>
<reference evidence="2 3" key="1">
    <citation type="submission" date="2020-05" db="EMBL/GenBank/DDBJ databases">
        <title>Genome sequence of Kribbella sandramycini ATCC 39419.</title>
        <authorList>
            <person name="Maclea K.S."/>
            <person name="Fair J.L."/>
        </authorList>
    </citation>
    <scope>NUCLEOTIDE SEQUENCE [LARGE SCALE GENOMIC DNA]</scope>
    <source>
        <strain evidence="2 3">ATCC 39419</strain>
    </source>
</reference>
<protein>
    <submittedName>
        <fullName evidence="2">Uncharacterized protein</fullName>
    </submittedName>
</protein>
<dbReference type="EMBL" id="JACHKF010000001">
    <property type="protein sequence ID" value="MBB6571537.1"/>
    <property type="molecule type" value="Genomic_DNA"/>
</dbReference>
<sequence length="200" mass="22575">MGYGGLIRVALDDTASPGRRYCSLRQAVGYYCPLGYHATWAYVTAEARPDGQFGYDVAAMTRAVTIMQRSRAFWLAELRLFDERRTAEKRVGRRRPRAAETRALRAIRWPGGPNRLGLLAAVSAVHREFSRQYVPDELAEPHARLEACAATYIRRLGYLAPAERHDLLRALESLPTPPGRWRQFAELLRYAAVNDGDVNA</sequence>
<gene>
    <name evidence="1" type="ORF">HNR71_007174</name>
    <name evidence="2" type="ORF">HPO96_28455</name>
</gene>
<evidence type="ECO:0000313" key="3">
    <source>
        <dbReference type="Proteomes" id="UP000534306"/>
    </source>
</evidence>
<keyword evidence="3" id="KW-1185">Reference proteome</keyword>